<organism evidence="2 3">
    <name type="scientific">Tanacetum coccineum</name>
    <dbReference type="NCBI Taxonomy" id="301880"/>
    <lineage>
        <taxon>Eukaryota</taxon>
        <taxon>Viridiplantae</taxon>
        <taxon>Streptophyta</taxon>
        <taxon>Embryophyta</taxon>
        <taxon>Tracheophyta</taxon>
        <taxon>Spermatophyta</taxon>
        <taxon>Magnoliopsida</taxon>
        <taxon>eudicotyledons</taxon>
        <taxon>Gunneridae</taxon>
        <taxon>Pentapetalae</taxon>
        <taxon>asterids</taxon>
        <taxon>campanulids</taxon>
        <taxon>Asterales</taxon>
        <taxon>Asteraceae</taxon>
        <taxon>Asteroideae</taxon>
        <taxon>Anthemideae</taxon>
        <taxon>Anthemidinae</taxon>
        <taxon>Tanacetum</taxon>
    </lineage>
</organism>
<gene>
    <name evidence="2" type="ORF">Tco_1123460</name>
</gene>
<name>A0ABQ5J4V7_9ASTR</name>
<dbReference type="Gene3D" id="2.40.70.10">
    <property type="entry name" value="Acid Proteases"/>
    <property type="match status" value="1"/>
</dbReference>
<reference evidence="2" key="1">
    <citation type="journal article" date="2022" name="Int. J. Mol. Sci.">
        <title>Draft Genome of Tanacetum Coccineum: Genomic Comparison of Closely Related Tanacetum-Family Plants.</title>
        <authorList>
            <person name="Yamashiro T."/>
            <person name="Shiraishi A."/>
            <person name="Nakayama K."/>
            <person name="Satake H."/>
        </authorList>
    </citation>
    <scope>NUCLEOTIDE SEQUENCE</scope>
</reference>
<accession>A0ABQ5J4V7</accession>
<evidence type="ECO:0000259" key="1">
    <source>
        <dbReference type="Pfam" id="PF19259"/>
    </source>
</evidence>
<dbReference type="PANTHER" id="PTHR15503">
    <property type="entry name" value="LDOC1 RELATED"/>
    <property type="match status" value="1"/>
</dbReference>
<dbReference type="InterPro" id="IPR045358">
    <property type="entry name" value="Ty3_capsid"/>
</dbReference>
<dbReference type="Pfam" id="PF19259">
    <property type="entry name" value="Ty3_capsid"/>
    <property type="match status" value="1"/>
</dbReference>
<dbReference type="InterPro" id="IPR043502">
    <property type="entry name" value="DNA/RNA_pol_sf"/>
</dbReference>
<dbReference type="Proteomes" id="UP001151760">
    <property type="component" value="Unassembled WGS sequence"/>
</dbReference>
<evidence type="ECO:0000313" key="2">
    <source>
        <dbReference type="EMBL" id="GJU07030.1"/>
    </source>
</evidence>
<proteinExistence type="predicted"/>
<keyword evidence="3" id="KW-1185">Reference proteome</keyword>
<dbReference type="SUPFAM" id="SSF56672">
    <property type="entry name" value="DNA/RNA polymerases"/>
    <property type="match status" value="1"/>
</dbReference>
<evidence type="ECO:0000313" key="3">
    <source>
        <dbReference type="Proteomes" id="UP001151760"/>
    </source>
</evidence>
<dbReference type="CDD" id="cd00303">
    <property type="entry name" value="retropepsin_like"/>
    <property type="match status" value="1"/>
</dbReference>
<dbReference type="EMBL" id="BQNB010021498">
    <property type="protein sequence ID" value="GJU07030.1"/>
    <property type="molecule type" value="Genomic_DNA"/>
</dbReference>
<feature type="domain" description="Ty3 transposon capsid-like protein" evidence="1">
    <location>
        <begin position="37"/>
        <end position="165"/>
    </location>
</feature>
<comment type="caution">
    <text evidence="2">The sequence shown here is derived from an EMBL/GenBank/DDBJ whole genome shotgun (WGS) entry which is preliminary data.</text>
</comment>
<dbReference type="InterPro" id="IPR032567">
    <property type="entry name" value="RTL1-rel"/>
</dbReference>
<dbReference type="PANTHER" id="PTHR15503:SF43">
    <property type="entry name" value="REVERSE TRANSCRIPTASE RNASE H-LIKE DOMAIN-CONTAINING PROTEIN"/>
    <property type="match status" value="1"/>
</dbReference>
<protein>
    <submittedName>
        <fullName evidence="2">Retrotransposable element Tf2</fullName>
    </submittedName>
</protein>
<dbReference type="InterPro" id="IPR021109">
    <property type="entry name" value="Peptidase_aspartic_dom_sf"/>
</dbReference>
<reference evidence="2" key="2">
    <citation type="submission" date="2022-01" db="EMBL/GenBank/DDBJ databases">
        <authorList>
            <person name="Yamashiro T."/>
            <person name="Shiraishi A."/>
            <person name="Satake H."/>
            <person name="Nakayama K."/>
        </authorList>
    </citation>
    <scope>NUCLEOTIDE SEQUENCE</scope>
</reference>
<dbReference type="SUPFAM" id="SSF50630">
    <property type="entry name" value="Acid proteases"/>
    <property type="match status" value="1"/>
</dbReference>
<dbReference type="Pfam" id="PF13650">
    <property type="entry name" value="Asp_protease_2"/>
    <property type="match status" value="1"/>
</dbReference>
<dbReference type="Gene3D" id="3.10.10.10">
    <property type="entry name" value="HIV Type 1 Reverse Transcriptase, subunit A, domain 1"/>
    <property type="match status" value="1"/>
</dbReference>
<sequence>MNGNGRTQNQNQFTRMDFPKFLGDDVKGWIFRCEQFFSIDEIPNNNQKVKLISMHLFDTALLWYRQFIRLNGKNVSWNVYKSGILQRFGTVHDDPISEIRNVKYQTNAKDYQDTFDTLSSRVNISEEHAVSFYLGGLPAEIEMGVRMFRPKTLADAYSLTNFQEANLEAVRKKSKSVMTYSRGRFGNGMGQGTHGDEEYYEVEVGGESMPVQEELAQISLNALNGSNTFQTMRVTGKVGKHEIHILVDCGSTHNFLDDSVAKKIGFPFKDTCPLVMTLQGETFKAGMMIVPLRGCKMVLEIQWLATLGDIKCNFSQLKMEFVYNRRRIVLRGAPKTTLQWMEGKNQERKVEGVPHAELLMLSVFPNTGIQLMDMSSELQVVPKELQKVVGTPPVNIKPYRHPPTQKDAIEATVKELLEAGVIKASNSPFASPIVMVKIKTILGECAVCLLRGSESESDSHI</sequence>